<protein>
    <recommendedName>
        <fullName evidence="11">Ionotropic glutamate receptor C-terminal domain-containing protein</fullName>
    </recommendedName>
</protein>
<evidence type="ECO:0000256" key="1">
    <source>
        <dbReference type="ARBA" id="ARBA00004651"/>
    </source>
</evidence>
<name>A0A1W0WHQ3_HYPEX</name>
<keyword evidence="7" id="KW-0325">Glycoprotein</keyword>
<evidence type="ECO:0000256" key="6">
    <source>
        <dbReference type="ARBA" id="ARBA00023170"/>
    </source>
</evidence>
<comment type="subcellular location">
    <subcellularLocation>
        <location evidence="1">Cell membrane</location>
        <topology evidence="1">Multi-pass membrane protein</topology>
    </subcellularLocation>
</comment>
<proteinExistence type="predicted"/>
<keyword evidence="4 8" id="KW-1133">Transmembrane helix</keyword>
<dbReference type="Proteomes" id="UP000192578">
    <property type="component" value="Unassembled WGS sequence"/>
</dbReference>
<dbReference type="PANTHER" id="PTHR42643">
    <property type="entry name" value="IONOTROPIC RECEPTOR 20A-RELATED"/>
    <property type="match status" value="1"/>
</dbReference>
<evidence type="ECO:0000313" key="9">
    <source>
        <dbReference type="EMBL" id="OQV14740.1"/>
    </source>
</evidence>
<evidence type="ECO:0000256" key="7">
    <source>
        <dbReference type="ARBA" id="ARBA00023180"/>
    </source>
</evidence>
<evidence type="ECO:0000313" key="10">
    <source>
        <dbReference type="Proteomes" id="UP000192578"/>
    </source>
</evidence>
<gene>
    <name evidence="9" type="ORF">BV898_11112</name>
</gene>
<evidence type="ECO:0000256" key="3">
    <source>
        <dbReference type="ARBA" id="ARBA00022692"/>
    </source>
</evidence>
<keyword evidence="5 8" id="KW-0472">Membrane</keyword>
<dbReference type="PANTHER" id="PTHR42643:SF30">
    <property type="entry name" value="IONOTROPIC RECEPTOR 40A-RELATED"/>
    <property type="match status" value="1"/>
</dbReference>
<dbReference type="SUPFAM" id="SSF53850">
    <property type="entry name" value="Periplasmic binding protein-like II"/>
    <property type="match status" value="1"/>
</dbReference>
<keyword evidence="6" id="KW-0675">Receptor</keyword>
<feature type="transmembrane region" description="Helical" evidence="8">
    <location>
        <begin position="74"/>
        <end position="94"/>
    </location>
</feature>
<feature type="transmembrane region" description="Helical" evidence="8">
    <location>
        <begin position="355"/>
        <end position="380"/>
    </location>
</feature>
<dbReference type="InterPro" id="IPR052192">
    <property type="entry name" value="Insect_Ionotropic_Sensory_Rcpt"/>
</dbReference>
<dbReference type="AlphaFoldDB" id="A0A1W0WHQ3"/>
<evidence type="ECO:0000256" key="8">
    <source>
        <dbReference type="SAM" id="Phobius"/>
    </source>
</evidence>
<organism evidence="9 10">
    <name type="scientific">Hypsibius exemplaris</name>
    <name type="common">Freshwater tardigrade</name>
    <dbReference type="NCBI Taxonomy" id="2072580"/>
    <lineage>
        <taxon>Eukaryota</taxon>
        <taxon>Metazoa</taxon>
        <taxon>Ecdysozoa</taxon>
        <taxon>Tardigrada</taxon>
        <taxon>Eutardigrada</taxon>
        <taxon>Parachela</taxon>
        <taxon>Hypsibioidea</taxon>
        <taxon>Hypsibiidae</taxon>
        <taxon>Hypsibius</taxon>
    </lineage>
</organism>
<dbReference type="OrthoDB" id="10632100at2759"/>
<evidence type="ECO:0000256" key="4">
    <source>
        <dbReference type="ARBA" id="ARBA00022989"/>
    </source>
</evidence>
<feature type="transmembrane region" description="Helical" evidence="8">
    <location>
        <begin position="143"/>
        <end position="171"/>
    </location>
</feature>
<dbReference type="EMBL" id="MTYJ01000100">
    <property type="protein sequence ID" value="OQV14740.1"/>
    <property type="molecule type" value="Genomic_DNA"/>
</dbReference>
<dbReference type="GO" id="GO:0005886">
    <property type="term" value="C:plasma membrane"/>
    <property type="evidence" value="ECO:0007669"/>
    <property type="project" value="UniProtKB-SubCell"/>
</dbReference>
<accession>A0A1W0WHQ3</accession>
<keyword evidence="3 8" id="KW-0812">Transmembrane</keyword>
<comment type="caution">
    <text evidence="9">The sequence shown here is derived from an EMBL/GenBank/DDBJ whole genome shotgun (WGS) entry which is preliminary data.</text>
</comment>
<evidence type="ECO:0000256" key="2">
    <source>
        <dbReference type="ARBA" id="ARBA00022475"/>
    </source>
</evidence>
<sequence>MTSDATKNGSSLMDVILQQVLDGVADIGLIELLRTPPRMATYSAIQSPILIEYSLLIHKSFLSPKCAAATCVNLLDAFTTPTWVIFLCLLLLVVSGRQISQKVAAHLQPESEEIFECAIPAEPGSTLATARYRDSTRTVSQGMLILSTALVFTLMGTFCNGIFLTAVNIVMPLKLTLEPHLAATFSYVEEFCKTEFTVHTTHTVRDQFLISNHPELNILAEKMITTARYNDDFLQAMADFGKAGTRTTFLASSPSYGRVAYFTCDFVEILPNLYSASSSPYCFRRNSQLYQDFSQRFQRLRETGLVEFISERYVELYGDYFLRREGKVGALCEPRGIPNKPTVARRDVGMDDVKFTFPAALAVVVGTGLSSLVVEIIMYYRKRK</sequence>
<evidence type="ECO:0000256" key="5">
    <source>
        <dbReference type="ARBA" id="ARBA00023136"/>
    </source>
</evidence>
<keyword evidence="2" id="KW-1003">Cell membrane</keyword>
<keyword evidence="10" id="KW-1185">Reference proteome</keyword>
<evidence type="ECO:0008006" key="11">
    <source>
        <dbReference type="Google" id="ProtNLM"/>
    </source>
</evidence>
<reference evidence="10" key="1">
    <citation type="submission" date="2017-01" db="EMBL/GenBank/DDBJ databases">
        <title>Comparative genomics of anhydrobiosis in the tardigrade Hypsibius dujardini.</title>
        <authorList>
            <person name="Yoshida Y."/>
            <person name="Koutsovoulos G."/>
            <person name="Laetsch D."/>
            <person name="Stevens L."/>
            <person name="Kumar S."/>
            <person name="Horikawa D."/>
            <person name="Ishino K."/>
            <person name="Komine S."/>
            <person name="Tomita M."/>
            <person name="Blaxter M."/>
            <person name="Arakawa K."/>
        </authorList>
    </citation>
    <scope>NUCLEOTIDE SEQUENCE [LARGE SCALE GENOMIC DNA]</scope>
    <source>
        <strain evidence="10">Z151</strain>
    </source>
</reference>